<comment type="caution">
    <text evidence="2">The sequence shown here is derived from an EMBL/GenBank/DDBJ whole genome shotgun (WGS) entry which is preliminary data.</text>
</comment>
<keyword evidence="1" id="KW-0472">Membrane</keyword>
<evidence type="ECO:0000256" key="1">
    <source>
        <dbReference type="SAM" id="Phobius"/>
    </source>
</evidence>
<feature type="transmembrane region" description="Helical" evidence="1">
    <location>
        <begin position="20"/>
        <end position="42"/>
    </location>
</feature>
<keyword evidence="1" id="KW-0812">Transmembrane</keyword>
<dbReference type="RefSeq" id="WP_370562338.1">
    <property type="nucleotide sequence ID" value="NZ_JBFWIB010000001.1"/>
</dbReference>
<dbReference type="NCBIfam" id="TIGR02523">
    <property type="entry name" value="type_IV_pilV"/>
    <property type="match status" value="1"/>
</dbReference>
<dbReference type="EMBL" id="JBFWIC010000011">
    <property type="protein sequence ID" value="MEZ0474934.1"/>
    <property type="molecule type" value="Genomic_DNA"/>
</dbReference>
<name>A0ABV4HU77_9GAMM</name>
<accession>A0ABV4HU77</accession>
<evidence type="ECO:0000313" key="3">
    <source>
        <dbReference type="Proteomes" id="UP001566331"/>
    </source>
</evidence>
<dbReference type="Pfam" id="PF07963">
    <property type="entry name" value="N_methyl"/>
    <property type="match status" value="1"/>
</dbReference>
<protein>
    <submittedName>
        <fullName evidence="2">Type IV pilus modification protein PilV</fullName>
    </submittedName>
</protein>
<proteinExistence type="predicted"/>
<evidence type="ECO:0000313" key="2">
    <source>
        <dbReference type="EMBL" id="MEZ0474934.1"/>
    </source>
</evidence>
<reference evidence="2 3" key="1">
    <citation type="submission" date="2024-07" db="EMBL/GenBank/DDBJ databases">
        <title>Luteimonas salilacus sp. nov., isolated from the shore soil of Salt Lake in Tibet of China.</title>
        <authorList>
            <person name="Zhang X."/>
            <person name="Li A."/>
        </authorList>
    </citation>
    <scope>NUCLEOTIDE SEQUENCE [LARGE SCALE GENOMIC DNA]</scope>
    <source>
        <strain evidence="2 3">B3-2-R+30</strain>
    </source>
</reference>
<keyword evidence="1" id="KW-1133">Transmembrane helix</keyword>
<sequence>MHLNVIRRGGFRGGASASGFSLIEVMVALLVLALGLLGFALLQTLNLRYTQSADYRTRATNLANELLDQMRVNSLSAADYPAASFDPGEAPEGPCVRTVDDAITVTGDDGVIERWQCQVAESLGPQASAVVAYDPASGLASVEITWGERFTADPQTTFEVETYL</sequence>
<organism evidence="2 3">
    <name type="scientific">Luteimonas salinilitoris</name>
    <dbReference type="NCBI Taxonomy" id="3237697"/>
    <lineage>
        <taxon>Bacteria</taxon>
        <taxon>Pseudomonadati</taxon>
        <taxon>Pseudomonadota</taxon>
        <taxon>Gammaproteobacteria</taxon>
        <taxon>Lysobacterales</taxon>
        <taxon>Lysobacteraceae</taxon>
        <taxon>Luteimonas</taxon>
    </lineage>
</organism>
<gene>
    <name evidence="2" type="primary">pilV</name>
    <name evidence="2" type="ORF">AB6713_09960</name>
</gene>
<keyword evidence="3" id="KW-1185">Reference proteome</keyword>
<dbReference type="Proteomes" id="UP001566331">
    <property type="component" value="Unassembled WGS sequence"/>
</dbReference>
<dbReference type="PROSITE" id="PS00409">
    <property type="entry name" value="PROKAR_NTER_METHYL"/>
    <property type="match status" value="1"/>
</dbReference>
<dbReference type="InterPro" id="IPR013362">
    <property type="entry name" value="Pilus_4_PilV"/>
</dbReference>
<dbReference type="InterPro" id="IPR012902">
    <property type="entry name" value="N_methyl_site"/>
</dbReference>
<dbReference type="NCBIfam" id="TIGR02532">
    <property type="entry name" value="IV_pilin_GFxxxE"/>
    <property type="match status" value="1"/>
</dbReference>